<evidence type="ECO:0000313" key="3">
    <source>
        <dbReference type="EMBL" id="CAE1319287.1"/>
    </source>
</evidence>
<feature type="region of interest" description="Disordered" evidence="1">
    <location>
        <begin position="296"/>
        <end position="326"/>
    </location>
</feature>
<comment type="caution">
    <text evidence="3">The sequence shown here is derived from an EMBL/GenBank/DDBJ whole genome shotgun (WGS) entry which is preliminary data.</text>
</comment>
<evidence type="ECO:0000313" key="4">
    <source>
        <dbReference type="Proteomes" id="UP000597762"/>
    </source>
</evidence>
<dbReference type="EMBL" id="CAHIKZ030005099">
    <property type="protein sequence ID" value="CAE1319287.1"/>
    <property type="molecule type" value="Genomic_DNA"/>
</dbReference>
<proteinExistence type="predicted"/>
<keyword evidence="2" id="KW-1133">Transmembrane helix</keyword>
<evidence type="ECO:0000256" key="1">
    <source>
        <dbReference type="SAM" id="MobiDB-lite"/>
    </source>
</evidence>
<keyword evidence="2" id="KW-0812">Transmembrane</keyword>
<gene>
    <name evidence="3" type="ORF">SPHA_69700</name>
</gene>
<reference evidence="3" key="1">
    <citation type="submission" date="2021-01" db="EMBL/GenBank/DDBJ databases">
        <authorList>
            <person name="Li R."/>
            <person name="Bekaert M."/>
        </authorList>
    </citation>
    <scope>NUCLEOTIDE SEQUENCE</scope>
    <source>
        <strain evidence="3">Farmed</strain>
    </source>
</reference>
<name>A0A812ECC6_ACAPH</name>
<protein>
    <submittedName>
        <fullName evidence="3">Uncharacterized protein</fullName>
    </submittedName>
</protein>
<organism evidence="3 4">
    <name type="scientific">Acanthosepion pharaonis</name>
    <name type="common">Pharaoh cuttlefish</name>
    <name type="synonym">Sepia pharaonis</name>
    <dbReference type="NCBI Taxonomy" id="158019"/>
    <lineage>
        <taxon>Eukaryota</taxon>
        <taxon>Metazoa</taxon>
        <taxon>Spiralia</taxon>
        <taxon>Lophotrochozoa</taxon>
        <taxon>Mollusca</taxon>
        <taxon>Cephalopoda</taxon>
        <taxon>Coleoidea</taxon>
        <taxon>Decapodiformes</taxon>
        <taxon>Sepiida</taxon>
        <taxon>Sepiina</taxon>
        <taxon>Sepiidae</taxon>
        <taxon>Acanthosepion</taxon>
    </lineage>
</organism>
<keyword evidence="4" id="KW-1185">Reference proteome</keyword>
<evidence type="ECO:0000256" key="2">
    <source>
        <dbReference type="SAM" id="Phobius"/>
    </source>
</evidence>
<dbReference type="Proteomes" id="UP000597762">
    <property type="component" value="Unassembled WGS sequence"/>
</dbReference>
<accession>A0A812ECC6</accession>
<sequence length="535" mass="60297">MQALFFSIIFFLKRTFLFTFSPRAETRLLLICILFLSMSISYVQMLLFWFVHFNEIHASRDSIVKRRPPNGRIFRGLHQPSEPDATPTTVVSHSSLEKTSSTLLTTNHFFLNNGRQRVKSVKDSCLPLPRSSSRSSRRLMGSITKTRLGQGAQTDLTTPPIISFTPLTHVSPNQGRLPVSIYLRPCGDQPDKTVRMYAIIDEQSNRSLVRTDTFKNDGPSFPIPLKLVPELYKPWKKASRFPLPSLVNATKIPNDRSGINPEAALHHPHLRKIAHHPPPWSLNSYNAPSGAHDKLAESRLSSPRKRYDTKTPFYTAKRGPNLGPSKLSKAVHKELSFPMHRPKPSLQWPISRSPTIKEKQIGFGFITGKAKLGPEHSVPRLELCAALLVTELKRTKHLLRPVADCPSLTQSAPLLGVFFLTLHRLKVPGAQPLSSLEHGHMACPSLADSFHPLNISSFLDISGKNYRLSSFLLWNYLMQALFLVSFSSLNELCLPSHHVRNLHLSSLNSTVTNNLYSFSFYDSVSLSYLQLLFRS</sequence>
<keyword evidence="2" id="KW-0472">Membrane</keyword>
<feature type="transmembrane region" description="Helical" evidence="2">
    <location>
        <begin position="27"/>
        <end position="51"/>
    </location>
</feature>
<dbReference type="OrthoDB" id="8065733at2759"/>
<dbReference type="AlphaFoldDB" id="A0A812ECC6"/>